<dbReference type="Proteomes" id="UP000726737">
    <property type="component" value="Unassembled WGS sequence"/>
</dbReference>
<evidence type="ECO:0000313" key="2">
    <source>
        <dbReference type="Proteomes" id="UP000726737"/>
    </source>
</evidence>
<dbReference type="OrthoDB" id="10299869at2759"/>
<organism evidence="1 2">
    <name type="scientific">Mortierella polycephala</name>
    <dbReference type="NCBI Taxonomy" id="41804"/>
    <lineage>
        <taxon>Eukaryota</taxon>
        <taxon>Fungi</taxon>
        <taxon>Fungi incertae sedis</taxon>
        <taxon>Mucoromycota</taxon>
        <taxon>Mortierellomycotina</taxon>
        <taxon>Mortierellomycetes</taxon>
        <taxon>Mortierellales</taxon>
        <taxon>Mortierellaceae</taxon>
        <taxon>Mortierella</taxon>
    </lineage>
</organism>
<evidence type="ECO:0000313" key="1">
    <source>
        <dbReference type="EMBL" id="KAG0264979.1"/>
    </source>
</evidence>
<name>A0A9P6QGH3_9FUNG</name>
<reference evidence="1" key="1">
    <citation type="journal article" date="2020" name="Fungal Divers.">
        <title>Resolving the Mortierellaceae phylogeny through synthesis of multi-gene phylogenetics and phylogenomics.</title>
        <authorList>
            <person name="Vandepol N."/>
            <person name="Liber J."/>
            <person name="Desiro A."/>
            <person name="Na H."/>
            <person name="Kennedy M."/>
            <person name="Barry K."/>
            <person name="Grigoriev I.V."/>
            <person name="Miller A.N."/>
            <person name="O'Donnell K."/>
            <person name="Stajich J.E."/>
            <person name="Bonito G."/>
        </authorList>
    </citation>
    <scope>NUCLEOTIDE SEQUENCE</scope>
    <source>
        <strain evidence="1">KOD948</strain>
    </source>
</reference>
<sequence>MNNLTATAQNEGRLFGYEFRSLYPVFQVLQSNKSNKILNPFAKMKFVLPTAILATLVTLLPGQADATFMQFVGINSQTISGIFTSISLKASVLIDGQPNEISGLKRCIANCDRKFCSNDGAICAEIEERCTSKAFIKIYYANSCRRFQLKDESSCGKTIDKPRQSWKGVLIDWQDFDFWSGEQC</sequence>
<comment type="caution">
    <text evidence="1">The sequence shown here is derived from an EMBL/GenBank/DDBJ whole genome shotgun (WGS) entry which is preliminary data.</text>
</comment>
<proteinExistence type="predicted"/>
<gene>
    <name evidence="1" type="ORF">BG011_005735</name>
</gene>
<dbReference type="EMBL" id="JAAAJA010000040">
    <property type="protein sequence ID" value="KAG0264979.1"/>
    <property type="molecule type" value="Genomic_DNA"/>
</dbReference>
<protein>
    <submittedName>
        <fullName evidence="1">Uncharacterized protein</fullName>
    </submittedName>
</protein>
<keyword evidence="2" id="KW-1185">Reference proteome</keyword>
<dbReference type="AlphaFoldDB" id="A0A9P6QGH3"/>
<accession>A0A9P6QGH3</accession>